<comment type="caution">
    <text evidence="2">The sequence shown here is derived from an EMBL/GenBank/DDBJ whole genome shotgun (WGS) entry which is preliminary data.</text>
</comment>
<dbReference type="PANTHER" id="PTHR39165">
    <property type="entry name" value="IG HYPOTHETICAL 17883"/>
    <property type="match status" value="1"/>
</dbReference>
<accession>A0A4R5TQ30</accession>
<evidence type="ECO:0000313" key="2">
    <source>
        <dbReference type="EMBL" id="TDK21542.1"/>
    </source>
</evidence>
<feature type="transmembrane region" description="Helical" evidence="1">
    <location>
        <begin position="139"/>
        <end position="165"/>
    </location>
</feature>
<dbReference type="PANTHER" id="PTHR39165:SF1">
    <property type="entry name" value="DUF456 DOMAIN-CONTAINING PROTEIN"/>
    <property type="match status" value="1"/>
</dbReference>
<feature type="transmembrane region" description="Helical" evidence="1">
    <location>
        <begin position="51"/>
        <end position="73"/>
    </location>
</feature>
<gene>
    <name evidence="2" type="ORF">E2F46_15015</name>
</gene>
<dbReference type="RefSeq" id="WP_133323397.1">
    <property type="nucleotide sequence ID" value="NZ_SMTF01000016.1"/>
</dbReference>
<evidence type="ECO:0000256" key="1">
    <source>
        <dbReference type="SAM" id="Phobius"/>
    </source>
</evidence>
<dbReference type="OrthoDB" id="9808460at2"/>
<dbReference type="EMBL" id="SMTF01000016">
    <property type="protein sequence ID" value="TDK21542.1"/>
    <property type="molecule type" value="Genomic_DNA"/>
</dbReference>
<dbReference type="Proteomes" id="UP000294796">
    <property type="component" value="Unassembled WGS sequence"/>
</dbReference>
<sequence length="166" mass="17114">MDAQPILYAIAALLVIVGLLGTILPALPGLPLMFAGMLLGAWAGGFEHIGVGTIVALGLLTALSLVIDFWATALGAKRVGASRTALFGAVIGTFAGLFFGLPGLFAGPFVGALVGELVAQRRLGRQQLGHATRVGFGTWLGIALGTALKLMLAFAMIGIFVLAWWL</sequence>
<dbReference type="AlphaFoldDB" id="A0A4R5TQ30"/>
<dbReference type="InterPro" id="IPR007403">
    <property type="entry name" value="DUF456"/>
</dbReference>
<name>A0A4R5TQ30_9GAMM</name>
<proteinExistence type="predicted"/>
<evidence type="ECO:0000313" key="3">
    <source>
        <dbReference type="Proteomes" id="UP000294796"/>
    </source>
</evidence>
<feature type="transmembrane region" description="Helical" evidence="1">
    <location>
        <begin position="85"/>
        <end position="118"/>
    </location>
</feature>
<reference evidence="2 3" key="1">
    <citation type="submission" date="2019-03" db="EMBL/GenBank/DDBJ databases">
        <title>Luteimonas zhaokaii sp.nov., isolated from the rectal contents of Plateau pika in Yushu, Qinghai Province, China.</title>
        <authorList>
            <person name="Zhang G."/>
        </authorList>
    </citation>
    <scope>NUCLEOTIDE SEQUENCE [LARGE SCALE GENOMIC DNA]</scope>
    <source>
        <strain evidence="2 3">B9</strain>
    </source>
</reference>
<keyword evidence="3" id="KW-1185">Reference proteome</keyword>
<keyword evidence="1" id="KW-0472">Membrane</keyword>
<protein>
    <submittedName>
        <fullName evidence="2">DUF456 domain-containing protein</fullName>
    </submittedName>
</protein>
<dbReference type="Pfam" id="PF04306">
    <property type="entry name" value="DUF456"/>
    <property type="match status" value="1"/>
</dbReference>
<keyword evidence="1" id="KW-1133">Transmembrane helix</keyword>
<feature type="transmembrane region" description="Helical" evidence="1">
    <location>
        <begin position="6"/>
        <end position="39"/>
    </location>
</feature>
<organism evidence="2 3">
    <name type="scientific">Luteimonas aestuarii</name>
    <dbReference type="NCBI Taxonomy" id="453837"/>
    <lineage>
        <taxon>Bacteria</taxon>
        <taxon>Pseudomonadati</taxon>
        <taxon>Pseudomonadota</taxon>
        <taxon>Gammaproteobacteria</taxon>
        <taxon>Lysobacterales</taxon>
        <taxon>Lysobacteraceae</taxon>
        <taxon>Luteimonas</taxon>
    </lineage>
</organism>
<keyword evidence="1" id="KW-0812">Transmembrane</keyword>